<dbReference type="AlphaFoldDB" id="G8P1M1"/>
<dbReference type="InterPro" id="IPR036291">
    <property type="entry name" value="NAD(P)-bd_dom_sf"/>
</dbReference>
<keyword evidence="2" id="KW-0456">Lyase</keyword>
<evidence type="ECO:0000313" key="2">
    <source>
        <dbReference type="EMBL" id="AEU35846.1"/>
    </source>
</evidence>
<dbReference type="InterPro" id="IPR045869">
    <property type="entry name" value="Arna-like_SDR_e"/>
</dbReference>
<evidence type="ECO:0000313" key="3">
    <source>
        <dbReference type="Proteomes" id="UP000007113"/>
    </source>
</evidence>
<dbReference type="EMBL" id="CP003130">
    <property type="protein sequence ID" value="AEU35846.1"/>
    <property type="molecule type" value="Genomic_DNA"/>
</dbReference>
<dbReference type="Gene3D" id="3.90.25.10">
    <property type="entry name" value="UDP-galactose 4-epimerase, domain 1"/>
    <property type="match status" value="1"/>
</dbReference>
<dbReference type="Pfam" id="PF16363">
    <property type="entry name" value="GDP_Man_Dehyd"/>
    <property type="match status" value="1"/>
</dbReference>
<dbReference type="eggNOG" id="COG0451">
    <property type="taxonomic scope" value="Bacteria"/>
</dbReference>
<dbReference type="KEGG" id="gma:AciX8_1504"/>
<dbReference type="SUPFAM" id="SSF51735">
    <property type="entry name" value="NAD(P)-binding Rossmann-fold domains"/>
    <property type="match status" value="1"/>
</dbReference>
<proteinExistence type="predicted"/>
<protein>
    <submittedName>
        <fullName evidence="2">dTDP-glucose 4,6-dehydratase</fullName>
        <ecNumber evidence="2">4.2.1.46</ecNumber>
    </submittedName>
</protein>
<dbReference type="PANTHER" id="PTHR43000">
    <property type="entry name" value="DTDP-D-GLUCOSE 4,6-DEHYDRATASE-RELATED"/>
    <property type="match status" value="1"/>
</dbReference>
<dbReference type="InterPro" id="IPR016040">
    <property type="entry name" value="NAD(P)-bd_dom"/>
</dbReference>
<evidence type="ECO:0000259" key="1">
    <source>
        <dbReference type="Pfam" id="PF16363"/>
    </source>
</evidence>
<feature type="domain" description="NAD(P)-binding" evidence="1">
    <location>
        <begin position="13"/>
        <end position="313"/>
    </location>
</feature>
<dbReference type="RefSeq" id="WP_014264725.1">
    <property type="nucleotide sequence ID" value="NC_016631.1"/>
</dbReference>
<name>G8P1M1_GRAMM</name>
<sequence>MSDSSIWNNRRVLVTGAGGFIGSHLAEQMVQLGARTRCLLRYTSQGSLGWLATSPLRSDMEILHGDIRDKESVLRAVKDADVVFHLAALVGIPYSYESPRSYVQTNIEGTLNVLEAARQSGTERLICTSTSEVYGSALYVPIDENHALQGQSPYSATKIGADKIAESYHLSFGLPVSIARPFNAYGPRQSSRAVIPTIITQALAQTSVKLGNLHTTRDFNFVSDTVAGFLAIAESSATIGKTLNIGSGIDISIHELAELIFELTGTRCPVDVEEVRLRPEASEVDRLCASSLQLNTLTGWKPRVSLREGLERTIEWIGQNLGAYSIGSYTV</sequence>
<dbReference type="EC" id="4.2.1.46" evidence="2"/>
<dbReference type="GO" id="GO:0008460">
    <property type="term" value="F:dTDP-glucose 4,6-dehydratase activity"/>
    <property type="evidence" value="ECO:0007669"/>
    <property type="project" value="UniProtKB-EC"/>
</dbReference>
<dbReference type="CDD" id="cd05257">
    <property type="entry name" value="Arna_like_SDR_e"/>
    <property type="match status" value="1"/>
</dbReference>
<dbReference type="GO" id="GO:0016831">
    <property type="term" value="F:carboxy-lyase activity"/>
    <property type="evidence" value="ECO:0007669"/>
    <property type="project" value="InterPro"/>
</dbReference>
<reference evidence="2 3" key="1">
    <citation type="submission" date="2011-11" db="EMBL/GenBank/DDBJ databases">
        <title>Complete sequence of Granulicella mallensis MP5ACTX8.</title>
        <authorList>
            <consortium name="US DOE Joint Genome Institute"/>
            <person name="Lucas S."/>
            <person name="Copeland A."/>
            <person name="Lapidus A."/>
            <person name="Cheng J.-F."/>
            <person name="Goodwin L."/>
            <person name="Pitluck S."/>
            <person name="Peters L."/>
            <person name="Lu M."/>
            <person name="Detter J.C."/>
            <person name="Han C."/>
            <person name="Tapia R."/>
            <person name="Land M."/>
            <person name="Hauser L."/>
            <person name="Kyrpides N."/>
            <person name="Ivanova N."/>
            <person name="Mikhailova N."/>
            <person name="Pagani I."/>
            <person name="Rawat S."/>
            <person name="Mannisto M."/>
            <person name="Haggblom M."/>
            <person name="Woyke T."/>
        </authorList>
    </citation>
    <scope>NUCLEOTIDE SEQUENCE [LARGE SCALE GENOMIC DNA]</scope>
    <source>
        <strain evidence="3">ATCC BAA-1857 / DSM 23137 / MP5ACTX8</strain>
    </source>
</reference>
<accession>G8P1M1</accession>
<keyword evidence="3" id="KW-1185">Reference proteome</keyword>
<dbReference type="HOGENOM" id="CLU_007383_1_7_0"/>
<dbReference type="Proteomes" id="UP000007113">
    <property type="component" value="Chromosome"/>
</dbReference>
<gene>
    <name evidence="2" type="ordered locus">AciX8_1504</name>
</gene>
<organism evidence="2 3">
    <name type="scientific">Granulicella mallensis (strain ATCC BAA-1857 / DSM 23137 / MP5ACTX8)</name>
    <dbReference type="NCBI Taxonomy" id="682795"/>
    <lineage>
        <taxon>Bacteria</taxon>
        <taxon>Pseudomonadati</taxon>
        <taxon>Acidobacteriota</taxon>
        <taxon>Terriglobia</taxon>
        <taxon>Terriglobales</taxon>
        <taxon>Acidobacteriaceae</taxon>
        <taxon>Granulicella</taxon>
    </lineage>
</organism>
<dbReference type="Gene3D" id="3.40.50.720">
    <property type="entry name" value="NAD(P)-binding Rossmann-like Domain"/>
    <property type="match status" value="1"/>
</dbReference>
<dbReference type="STRING" id="682795.AciX8_1504"/>